<comment type="caution">
    <text evidence="1">The sequence shown here is derived from an EMBL/GenBank/DDBJ whole genome shotgun (WGS) entry which is preliminary data.</text>
</comment>
<evidence type="ECO:0000313" key="2">
    <source>
        <dbReference type="Proteomes" id="UP000003327"/>
    </source>
</evidence>
<evidence type="ECO:0000313" key="1">
    <source>
        <dbReference type="EMBL" id="EEX18881.1"/>
    </source>
</evidence>
<dbReference type="Proteomes" id="UP000003327">
    <property type="component" value="Unassembled WGS sequence"/>
</dbReference>
<sequence length="47" mass="5845">MCKYKAKYLKHKIKQTFLMPIGFKERKERYKSNNKNVFRTMQKIIFS</sequence>
<reference evidence="1 2" key="1">
    <citation type="submission" date="2009-09" db="EMBL/GenBank/DDBJ databases">
        <authorList>
            <person name="Weinstock G."/>
            <person name="Sodergren E."/>
            <person name="Clifton S."/>
            <person name="Fulton L."/>
            <person name="Fulton B."/>
            <person name="Courtney L."/>
            <person name="Fronick C."/>
            <person name="Harrison M."/>
            <person name="Strong C."/>
            <person name="Farmer C."/>
            <person name="Delahaunty K."/>
            <person name="Markovic C."/>
            <person name="Hall O."/>
            <person name="Minx P."/>
            <person name="Tomlinson C."/>
            <person name="Mitreva M."/>
            <person name="Nelson J."/>
            <person name="Hou S."/>
            <person name="Wollam A."/>
            <person name="Pepin K.H."/>
            <person name="Johnson M."/>
            <person name="Bhonagiri V."/>
            <person name="Nash W.E."/>
            <person name="Warren W."/>
            <person name="Chinwalla A."/>
            <person name="Mardis E.R."/>
            <person name="Wilson R.K."/>
        </authorList>
    </citation>
    <scope>NUCLEOTIDE SEQUENCE [LARGE SCALE GENOMIC DNA]</scope>
    <source>
        <strain evidence="1 2">F0319</strain>
    </source>
</reference>
<dbReference type="EMBL" id="ACVA01000031">
    <property type="protein sequence ID" value="EEX18881.1"/>
    <property type="molecule type" value="Genomic_DNA"/>
</dbReference>
<organism evidence="1 2">
    <name type="scientific">Prevotella veroralis F0319</name>
    <dbReference type="NCBI Taxonomy" id="649761"/>
    <lineage>
        <taxon>Bacteria</taxon>
        <taxon>Pseudomonadati</taxon>
        <taxon>Bacteroidota</taxon>
        <taxon>Bacteroidia</taxon>
        <taxon>Bacteroidales</taxon>
        <taxon>Prevotellaceae</taxon>
        <taxon>Prevotella</taxon>
    </lineage>
</organism>
<accession>C9MP78</accession>
<dbReference type="HOGENOM" id="CLU_3171808_0_0_10"/>
<protein>
    <submittedName>
        <fullName evidence="1">Uncharacterized protein</fullName>
    </submittedName>
</protein>
<gene>
    <name evidence="1" type="ORF">HMPREF0973_01416</name>
</gene>
<name>C9MP78_9BACT</name>
<proteinExistence type="predicted"/>
<keyword evidence="2" id="KW-1185">Reference proteome</keyword>
<dbReference type="AlphaFoldDB" id="C9MP78"/>